<name>A0ABW1VPC8_9GAMM</name>
<proteinExistence type="inferred from homology"/>
<dbReference type="NCBIfam" id="TIGR01437">
    <property type="entry name" value="selA_rel"/>
    <property type="match status" value="1"/>
</dbReference>
<comment type="caution">
    <text evidence="4">The sequence shown here is derived from an EMBL/GenBank/DDBJ whole genome shotgun (WGS) entry which is preliminary data.</text>
</comment>
<keyword evidence="5" id="KW-1185">Reference proteome</keyword>
<dbReference type="EMBL" id="JBHSUC010000004">
    <property type="protein sequence ID" value="MFC6361512.1"/>
    <property type="molecule type" value="Genomic_DNA"/>
</dbReference>
<accession>A0ABW1VPC8</accession>
<dbReference type="PANTHER" id="PTHR32328">
    <property type="entry name" value="L-SERYL-TRNA(SEC) SELENIUM TRANSFERASE"/>
    <property type="match status" value="1"/>
</dbReference>
<evidence type="ECO:0000313" key="4">
    <source>
        <dbReference type="EMBL" id="MFC6361512.1"/>
    </source>
</evidence>
<dbReference type="PANTHER" id="PTHR32328:SF0">
    <property type="entry name" value="L-SERYL-TRNA(SEC) SELENIUM TRANSFERASE"/>
    <property type="match status" value="1"/>
</dbReference>
<evidence type="ECO:0000256" key="3">
    <source>
        <dbReference type="ARBA" id="ARBA00044507"/>
    </source>
</evidence>
<keyword evidence="2" id="KW-0663">Pyridoxal phosphate</keyword>
<dbReference type="InterPro" id="IPR018319">
    <property type="entry name" value="SelA-like"/>
</dbReference>
<dbReference type="GO" id="GO:0016829">
    <property type="term" value="F:lyase activity"/>
    <property type="evidence" value="ECO:0007669"/>
    <property type="project" value="UniProtKB-KW"/>
</dbReference>
<organism evidence="4 5">
    <name type="scientific">Tatumella punctata</name>
    <dbReference type="NCBI Taxonomy" id="399969"/>
    <lineage>
        <taxon>Bacteria</taxon>
        <taxon>Pseudomonadati</taxon>
        <taxon>Pseudomonadota</taxon>
        <taxon>Gammaproteobacteria</taxon>
        <taxon>Enterobacterales</taxon>
        <taxon>Erwiniaceae</taxon>
        <taxon>Tatumella</taxon>
    </lineage>
</organism>
<dbReference type="SUPFAM" id="SSF53383">
    <property type="entry name" value="PLP-dependent transferases"/>
    <property type="match status" value="1"/>
</dbReference>
<dbReference type="RefSeq" id="WP_343877306.1">
    <property type="nucleotide sequence ID" value="NZ_BAAAFW010000058.1"/>
</dbReference>
<keyword evidence="4" id="KW-0456">Lyase</keyword>
<dbReference type="Gene3D" id="3.40.640.10">
    <property type="entry name" value="Type I PLP-dependent aspartate aminotransferase-like (Major domain)"/>
    <property type="match status" value="1"/>
</dbReference>
<evidence type="ECO:0000256" key="1">
    <source>
        <dbReference type="ARBA" id="ARBA00001933"/>
    </source>
</evidence>
<evidence type="ECO:0000313" key="5">
    <source>
        <dbReference type="Proteomes" id="UP001596215"/>
    </source>
</evidence>
<dbReference type="InterPro" id="IPR015421">
    <property type="entry name" value="PyrdxlP-dep_Trfase_major"/>
</dbReference>
<dbReference type="InterPro" id="IPR015424">
    <property type="entry name" value="PyrdxlP-dep_Trfase"/>
</dbReference>
<comment type="similarity">
    <text evidence="3">Belongs to the SelA family.</text>
</comment>
<reference evidence="5" key="1">
    <citation type="journal article" date="2019" name="Int. J. Syst. Evol. Microbiol.">
        <title>The Global Catalogue of Microorganisms (GCM) 10K type strain sequencing project: providing services to taxonomists for standard genome sequencing and annotation.</title>
        <authorList>
            <consortium name="The Broad Institute Genomics Platform"/>
            <consortium name="The Broad Institute Genome Sequencing Center for Infectious Disease"/>
            <person name="Wu L."/>
            <person name="Ma J."/>
        </authorList>
    </citation>
    <scope>NUCLEOTIDE SEQUENCE [LARGE SCALE GENOMIC DNA]</scope>
    <source>
        <strain evidence="5">CGMCC 4.1530</strain>
    </source>
</reference>
<protein>
    <submittedName>
        <fullName evidence="4">DgaE family pyridoxal phosphate-dependent ammonia lyase</fullName>
    </submittedName>
</protein>
<evidence type="ECO:0000256" key="2">
    <source>
        <dbReference type="ARBA" id="ARBA00022898"/>
    </source>
</evidence>
<gene>
    <name evidence="4" type="ORF">ACFP73_05270</name>
</gene>
<dbReference type="Proteomes" id="UP001596215">
    <property type="component" value="Unassembled WGS sequence"/>
</dbReference>
<dbReference type="Pfam" id="PF03841">
    <property type="entry name" value="SelA"/>
    <property type="match status" value="1"/>
</dbReference>
<sequence length="375" mass="40271">MSSVYEKYGLKEVINASGRMTILGVSTPDDDVIRAVSDGLSHYFEMQALAENSGRYIAGLLGTEDAVVVSCAAAGITQAIAGVIVKDDPWLLENLHTAPLQVPHEIVIAKGHNVNFGAPVGTLVALGGGQLKEAGYANQCTPAQLAMAITPRTAAILYIKSHHCVQKSHLSIEQAVTVARQHHVPLIVDAAAEEDLQYYSHCGADLVIYSGAKAIEGPASGLVAGRQQPVRWVRQQSSGIGRAMKVGKESILGLSKAIERYLQRSRPAMADMEAKMAPFIRQLNTLSGVDASVVYDTAGRQIARTRIQFDETVTGQTAGQILQQLQEGDIAIYCRGYNASEGSIEVDVRSISTTQLTFIFQRITTILNGEKILCP</sequence>
<dbReference type="InterPro" id="IPR006337">
    <property type="entry name" value="DgaE-like"/>
</dbReference>
<comment type="cofactor">
    <cofactor evidence="1">
        <name>pyridoxal 5'-phosphate</name>
        <dbReference type="ChEBI" id="CHEBI:597326"/>
    </cofactor>
</comment>